<dbReference type="OrthoDB" id="9812221at2"/>
<feature type="transmembrane region" description="Helical" evidence="6">
    <location>
        <begin position="193"/>
        <end position="212"/>
    </location>
</feature>
<reference evidence="9" key="1">
    <citation type="submission" date="2017-04" db="EMBL/GenBank/DDBJ databases">
        <authorList>
            <person name="Varghese N."/>
            <person name="Submissions S."/>
        </authorList>
    </citation>
    <scope>NUCLEOTIDE SEQUENCE [LARGE SCALE GENOMIC DNA]</scope>
    <source>
        <strain evidence="9">Dd16</strain>
    </source>
</reference>
<dbReference type="STRING" id="941907.SAMN06295910_0145"/>
<feature type="transmembrane region" description="Helical" evidence="6">
    <location>
        <begin position="89"/>
        <end position="108"/>
    </location>
</feature>
<dbReference type="InterPro" id="IPR044770">
    <property type="entry name" value="MFS_spinster-like"/>
</dbReference>
<feature type="transmembrane region" description="Helical" evidence="6">
    <location>
        <begin position="340"/>
        <end position="362"/>
    </location>
</feature>
<dbReference type="GO" id="GO:0016020">
    <property type="term" value="C:membrane"/>
    <property type="evidence" value="ECO:0007669"/>
    <property type="project" value="UniProtKB-SubCell"/>
</dbReference>
<evidence type="ECO:0000313" key="9">
    <source>
        <dbReference type="Proteomes" id="UP000192934"/>
    </source>
</evidence>
<sequence length="443" mass="46658">MTDILPDHRVSRAGRPSAGAWYALIVLVMIGFMYNLSRQVIVLVTEPLKRDLLLSDTQIGMLNGLALSLVAALAVFPLGWLCDRADRKILLAVCIAIWLVGTAGFGLAQSFGALFAFAMGIAVLEAILGPITYSIIPDLFPRERWISVNYLFYVLSVVGVSVGLTAAGAVMAAADGGRSLMPEVAGTLASWRLALIVVAAVAPVAILSVLLMPLSRPARPAGATRQAPVGLLAYFRTHARSLIGVFFGFGIVYSANGVLMIWLPPAISRVFGVPPSEVGMVLGLVLSICVLAGVILSAALVRWLRLRHGAIAPLHVAQLSVALAAISTLAFAFAPSPTWLYAAAGLKTVFVTACLSLSPAILQFIAPGHMRGRVIALGGLVSILFMALSPAVVGFVSDRFFPQPHLLLRAIVVVSVPCFLTGILLLRFGSATLPATFTAADES</sequence>
<dbReference type="PROSITE" id="PS50850">
    <property type="entry name" value="MFS"/>
    <property type="match status" value="1"/>
</dbReference>
<keyword evidence="4 6" id="KW-1133">Transmembrane helix</keyword>
<dbReference type="InterPro" id="IPR036259">
    <property type="entry name" value="MFS_trans_sf"/>
</dbReference>
<feature type="transmembrane region" description="Helical" evidence="6">
    <location>
        <begin position="407"/>
        <end position="426"/>
    </location>
</feature>
<dbReference type="Pfam" id="PF07690">
    <property type="entry name" value="MFS_1"/>
    <property type="match status" value="1"/>
</dbReference>
<feature type="transmembrane region" description="Helical" evidence="6">
    <location>
        <begin position="316"/>
        <end position="334"/>
    </location>
</feature>
<proteinExistence type="predicted"/>
<protein>
    <submittedName>
        <fullName evidence="8">Predicted arabinose efflux permease, MFS family</fullName>
    </submittedName>
</protein>
<evidence type="ECO:0000259" key="7">
    <source>
        <dbReference type="PROSITE" id="PS50850"/>
    </source>
</evidence>
<evidence type="ECO:0000256" key="4">
    <source>
        <dbReference type="ARBA" id="ARBA00022989"/>
    </source>
</evidence>
<feature type="transmembrane region" description="Helical" evidence="6">
    <location>
        <begin position="283"/>
        <end position="304"/>
    </location>
</feature>
<dbReference type="Gene3D" id="1.20.1250.20">
    <property type="entry name" value="MFS general substrate transporter like domains"/>
    <property type="match status" value="1"/>
</dbReference>
<feature type="transmembrane region" description="Helical" evidence="6">
    <location>
        <begin position="21"/>
        <end position="41"/>
    </location>
</feature>
<feature type="transmembrane region" description="Helical" evidence="6">
    <location>
        <begin position="61"/>
        <end position="82"/>
    </location>
</feature>
<evidence type="ECO:0000313" key="8">
    <source>
        <dbReference type="EMBL" id="SMF61148.1"/>
    </source>
</evidence>
<feature type="transmembrane region" description="Helical" evidence="6">
    <location>
        <begin position="374"/>
        <end position="395"/>
    </location>
</feature>
<organism evidence="8 9">
    <name type="scientific">Allosphingosinicella indica</name>
    <dbReference type="NCBI Taxonomy" id="941907"/>
    <lineage>
        <taxon>Bacteria</taxon>
        <taxon>Pseudomonadati</taxon>
        <taxon>Pseudomonadota</taxon>
        <taxon>Alphaproteobacteria</taxon>
        <taxon>Sphingomonadales</taxon>
        <taxon>Sphingomonadaceae</taxon>
        <taxon>Allosphingosinicella</taxon>
    </lineage>
</organism>
<feature type="domain" description="Major facilitator superfamily (MFS) profile" evidence="7">
    <location>
        <begin position="23"/>
        <end position="433"/>
    </location>
</feature>
<name>A0A1X7FZX9_9SPHN</name>
<evidence type="ECO:0000256" key="1">
    <source>
        <dbReference type="ARBA" id="ARBA00004141"/>
    </source>
</evidence>
<evidence type="ECO:0000256" key="5">
    <source>
        <dbReference type="ARBA" id="ARBA00023136"/>
    </source>
</evidence>
<keyword evidence="3 6" id="KW-0812">Transmembrane</keyword>
<dbReference type="InterPro" id="IPR020846">
    <property type="entry name" value="MFS_dom"/>
</dbReference>
<dbReference type="GO" id="GO:0022857">
    <property type="term" value="F:transmembrane transporter activity"/>
    <property type="evidence" value="ECO:0007669"/>
    <property type="project" value="InterPro"/>
</dbReference>
<dbReference type="InterPro" id="IPR011701">
    <property type="entry name" value="MFS"/>
</dbReference>
<feature type="transmembrane region" description="Helical" evidence="6">
    <location>
        <begin position="148"/>
        <end position="173"/>
    </location>
</feature>
<keyword evidence="9" id="KW-1185">Reference proteome</keyword>
<dbReference type="SUPFAM" id="SSF103473">
    <property type="entry name" value="MFS general substrate transporter"/>
    <property type="match status" value="1"/>
</dbReference>
<dbReference type="EMBL" id="LT840185">
    <property type="protein sequence ID" value="SMF61148.1"/>
    <property type="molecule type" value="Genomic_DNA"/>
</dbReference>
<dbReference type="RefSeq" id="WP_157123626.1">
    <property type="nucleotide sequence ID" value="NZ_LT840185.1"/>
</dbReference>
<accession>A0A1X7FZX9</accession>
<gene>
    <name evidence="8" type="ORF">SAMN06295910_0145</name>
</gene>
<comment type="subcellular location">
    <subcellularLocation>
        <location evidence="1">Membrane</location>
        <topology evidence="1">Multi-pass membrane protein</topology>
    </subcellularLocation>
</comment>
<keyword evidence="5 6" id="KW-0472">Membrane</keyword>
<feature type="transmembrane region" description="Helical" evidence="6">
    <location>
        <begin position="242"/>
        <end position="263"/>
    </location>
</feature>
<evidence type="ECO:0000256" key="6">
    <source>
        <dbReference type="SAM" id="Phobius"/>
    </source>
</evidence>
<dbReference type="PANTHER" id="PTHR23505">
    <property type="entry name" value="SPINSTER"/>
    <property type="match status" value="1"/>
</dbReference>
<evidence type="ECO:0000256" key="3">
    <source>
        <dbReference type="ARBA" id="ARBA00022692"/>
    </source>
</evidence>
<feature type="transmembrane region" description="Helical" evidence="6">
    <location>
        <begin position="114"/>
        <end position="136"/>
    </location>
</feature>
<dbReference type="PANTHER" id="PTHR23505:SF79">
    <property type="entry name" value="PROTEIN SPINSTER"/>
    <property type="match status" value="1"/>
</dbReference>
<dbReference type="AlphaFoldDB" id="A0A1X7FZX9"/>
<dbReference type="Proteomes" id="UP000192934">
    <property type="component" value="Chromosome I"/>
</dbReference>
<keyword evidence="2" id="KW-0813">Transport</keyword>
<evidence type="ECO:0000256" key="2">
    <source>
        <dbReference type="ARBA" id="ARBA00022448"/>
    </source>
</evidence>